<organism evidence="1">
    <name type="scientific">viral metagenome</name>
    <dbReference type="NCBI Taxonomy" id="1070528"/>
    <lineage>
        <taxon>unclassified sequences</taxon>
        <taxon>metagenomes</taxon>
        <taxon>organismal metagenomes</taxon>
    </lineage>
</organism>
<dbReference type="EMBL" id="MN738742">
    <property type="protein sequence ID" value="QHT36408.1"/>
    <property type="molecule type" value="Genomic_DNA"/>
</dbReference>
<name>A0A6C0F4C1_9ZZZZ</name>
<evidence type="ECO:0000313" key="1">
    <source>
        <dbReference type="EMBL" id="QHT36408.1"/>
    </source>
</evidence>
<sequence length="196" mass="23838">MLKGYENKKIYIQLSKKFNLSFDILIYIYNMVQQSYLKDEDLRRLFYKNIMIFNLMDYKEWPMLSLPASLLEDKIEEKNPNAFRSFPSLKDDIFKHRLPDNKGLEWVIKSYPTTIYNRMKTYINIMGEENYLFQKEYVEGGFITYEADNHRKLKYLNKEPFDEILLDYNNYLDWKDTGHNNAWTLYLDQYGQPSFI</sequence>
<protein>
    <submittedName>
        <fullName evidence="1">Uncharacterized protein</fullName>
    </submittedName>
</protein>
<dbReference type="AlphaFoldDB" id="A0A6C0F4C1"/>
<reference evidence="1" key="1">
    <citation type="journal article" date="2020" name="Nature">
        <title>Giant virus diversity and host interactions through global metagenomics.</title>
        <authorList>
            <person name="Schulz F."/>
            <person name="Roux S."/>
            <person name="Paez-Espino D."/>
            <person name="Jungbluth S."/>
            <person name="Walsh D.A."/>
            <person name="Denef V.J."/>
            <person name="McMahon K.D."/>
            <person name="Konstantinidis K.T."/>
            <person name="Eloe-Fadrosh E.A."/>
            <person name="Kyrpides N.C."/>
            <person name="Woyke T."/>
        </authorList>
    </citation>
    <scope>NUCLEOTIDE SEQUENCE</scope>
    <source>
        <strain evidence="1">GVMAG-S-ERX555931-87</strain>
    </source>
</reference>
<proteinExistence type="predicted"/>
<accession>A0A6C0F4C1</accession>